<feature type="region of interest" description="Disordered" evidence="1">
    <location>
        <begin position="341"/>
        <end position="360"/>
    </location>
</feature>
<sequence>MTMQTRRSSRSPLRSSPRYSSSHRSCVPSQKSLAAVPSNFKQSTTRKWLPSLKKALSSKELLIQKSEQINDERFASMNLGVEAWNLLSPTQTADVSKSFDIPLPLNSGSEPIPSINVSVSQNPERRPHQEMLQTRKPIVIDEEMKRRVRWLKACAMAHQYIHEHQACVQKSHPHDALNEPCSTQDVAGHVQQHEPHKQEVNELSDLRQRTGVAKIYRLDDEQNPEKRHDSMEGSINKTESSIDHIARLYQHHAYPAEHDNGKGFPQIVGDRFRSVTISSNSSIIHAENKHPVQGSPMGVHCPLYSTTKKSVSPRVSGRIHVAPVRDTDPPVELQDFDHNEFSTNTLRDSPNANAKPEIYSSSSNSASEVICVDDIVNPTQAAEWFGIRFLCTSTLVS</sequence>
<reference evidence="2" key="1">
    <citation type="submission" date="2021-08" db="EMBL/GenBank/DDBJ databases">
        <title>WGS assembly of Ceratopteris richardii.</title>
        <authorList>
            <person name="Marchant D.B."/>
            <person name="Chen G."/>
            <person name="Jenkins J."/>
            <person name="Shu S."/>
            <person name="Leebens-Mack J."/>
            <person name="Grimwood J."/>
            <person name="Schmutz J."/>
            <person name="Soltis P."/>
            <person name="Soltis D."/>
            <person name="Chen Z.-H."/>
        </authorList>
    </citation>
    <scope>NUCLEOTIDE SEQUENCE</scope>
    <source>
        <strain evidence="2">Whitten #5841</strain>
        <tissue evidence="2">Leaf</tissue>
    </source>
</reference>
<gene>
    <name evidence="2" type="ORF">KP509_24G068600</name>
</gene>
<organism evidence="2 3">
    <name type="scientific">Ceratopteris richardii</name>
    <name type="common">Triangle waterfern</name>
    <dbReference type="NCBI Taxonomy" id="49495"/>
    <lineage>
        <taxon>Eukaryota</taxon>
        <taxon>Viridiplantae</taxon>
        <taxon>Streptophyta</taxon>
        <taxon>Embryophyta</taxon>
        <taxon>Tracheophyta</taxon>
        <taxon>Polypodiopsida</taxon>
        <taxon>Polypodiidae</taxon>
        <taxon>Polypodiales</taxon>
        <taxon>Pteridineae</taxon>
        <taxon>Pteridaceae</taxon>
        <taxon>Parkerioideae</taxon>
        <taxon>Ceratopteris</taxon>
    </lineage>
</organism>
<dbReference type="Proteomes" id="UP000825935">
    <property type="component" value="Chromosome 24"/>
</dbReference>
<dbReference type="AlphaFoldDB" id="A0A8T2RVR9"/>
<feature type="compositionally biased region" description="Polar residues" evidence="1">
    <location>
        <begin position="341"/>
        <end position="352"/>
    </location>
</feature>
<name>A0A8T2RVR9_CERRI</name>
<comment type="caution">
    <text evidence="2">The sequence shown here is derived from an EMBL/GenBank/DDBJ whole genome shotgun (WGS) entry which is preliminary data.</text>
</comment>
<accession>A0A8T2RVR9</accession>
<evidence type="ECO:0000256" key="1">
    <source>
        <dbReference type="SAM" id="MobiDB-lite"/>
    </source>
</evidence>
<feature type="region of interest" description="Disordered" evidence="1">
    <location>
        <begin position="1"/>
        <end position="34"/>
    </location>
</feature>
<protein>
    <submittedName>
        <fullName evidence="2">Uncharacterized protein</fullName>
    </submittedName>
</protein>
<evidence type="ECO:0000313" key="2">
    <source>
        <dbReference type="EMBL" id="KAH7300566.1"/>
    </source>
</evidence>
<dbReference type="EMBL" id="CM035429">
    <property type="protein sequence ID" value="KAH7300566.1"/>
    <property type="molecule type" value="Genomic_DNA"/>
</dbReference>
<evidence type="ECO:0000313" key="3">
    <source>
        <dbReference type="Proteomes" id="UP000825935"/>
    </source>
</evidence>
<keyword evidence="3" id="KW-1185">Reference proteome</keyword>
<feature type="compositionally biased region" description="Low complexity" evidence="1">
    <location>
        <begin position="10"/>
        <end position="25"/>
    </location>
</feature>
<proteinExistence type="predicted"/>